<name>K2QLC4_MACPH</name>
<dbReference type="OrthoDB" id="10010954at2759"/>
<dbReference type="EMBL" id="AHHD01000517">
    <property type="protein sequence ID" value="EKG10606.1"/>
    <property type="molecule type" value="Genomic_DNA"/>
</dbReference>
<accession>K2QLC4</accession>
<reference evidence="1 2" key="1">
    <citation type="journal article" date="2012" name="BMC Genomics">
        <title>Tools to kill: Genome of one of the most destructive plant pathogenic fungi Macrophomina phaseolina.</title>
        <authorList>
            <person name="Islam M.S."/>
            <person name="Haque M.S."/>
            <person name="Islam M.M."/>
            <person name="Emdad E.M."/>
            <person name="Halim A."/>
            <person name="Hossen Q.M.M."/>
            <person name="Hossain M.Z."/>
            <person name="Ahmed B."/>
            <person name="Rahim S."/>
            <person name="Rahman M.S."/>
            <person name="Alam M.M."/>
            <person name="Hou S."/>
            <person name="Wan X."/>
            <person name="Saito J.A."/>
            <person name="Alam M."/>
        </authorList>
    </citation>
    <scope>NUCLEOTIDE SEQUENCE [LARGE SCALE GENOMIC DNA]</scope>
    <source>
        <strain evidence="1 2">MS6</strain>
    </source>
</reference>
<dbReference type="VEuPathDB" id="FungiDB:MPH_12464"/>
<organism evidence="1 2">
    <name type="scientific">Macrophomina phaseolina (strain MS6)</name>
    <name type="common">Charcoal rot fungus</name>
    <dbReference type="NCBI Taxonomy" id="1126212"/>
    <lineage>
        <taxon>Eukaryota</taxon>
        <taxon>Fungi</taxon>
        <taxon>Dikarya</taxon>
        <taxon>Ascomycota</taxon>
        <taxon>Pezizomycotina</taxon>
        <taxon>Dothideomycetes</taxon>
        <taxon>Dothideomycetes incertae sedis</taxon>
        <taxon>Botryosphaeriales</taxon>
        <taxon>Botryosphaeriaceae</taxon>
        <taxon>Macrophomina</taxon>
    </lineage>
</organism>
<dbReference type="AlphaFoldDB" id="K2QLC4"/>
<evidence type="ECO:0000313" key="2">
    <source>
        <dbReference type="Proteomes" id="UP000007129"/>
    </source>
</evidence>
<dbReference type="HOGENOM" id="CLU_1886163_0_0_1"/>
<protein>
    <submittedName>
        <fullName evidence="1">Uncharacterized protein</fullName>
    </submittedName>
</protein>
<gene>
    <name evidence="1" type="ORF">MPH_12464</name>
</gene>
<dbReference type="Proteomes" id="UP000007129">
    <property type="component" value="Unassembled WGS sequence"/>
</dbReference>
<dbReference type="InParanoid" id="K2QLC4"/>
<proteinExistence type="predicted"/>
<sequence>MAEERPHFSARGLYELQSSIGESFIAPNNAIQAMKVNSSLLAESVRVRIDVTREFIGVGLNTEYLSGFLHDCRALSLSAFSEFRYGMKSSLWGHFPLKVHTSNKFNVRGQLQQYEATFRYWDLFVEKSLQRLAKQ</sequence>
<comment type="caution">
    <text evidence="1">The sequence shown here is derived from an EMBL/GenBank/DDBJ whole genome shotgun (WGS) entry which is preliminary data.</text>
</comment>
<evidence type="ECO:0000313" key="1">
    <source>
        <dbReference type="EMBL" id="EKG10606.1"/>
    </source>
</evidence>